<dbReference type="Pfam" id="PF19271">
    <property type="entry name" value="Nis1"/>
    <property type="match status" value="1"/>
</dbReference>
<keyword evidence="1" id="KW-0812">Transmembrane</keyword>
<evidence type="ECO:0000313" key="2">
    <source>
        <dbReference type="EMBL" id="GAQ40206.1"/>
    </source>
</evidence>
<dbReference type="VEuPathDB" id="FungiDB:ASPNIDRAFT2_1143755"/>
<name>A0A124BWS8_ASPNG</name>
<sequence length="211" mass="22771">MRSINLTSDRHSLAETLPIISPSAAPYPQLELLFLSSGLRMSHFNTSHHHALASFHSNFIFRLSFNSIAITIMKFTFAAITAFAATALAQNVQIASPKAGQTVQAGQQVTVQIERPTPPTNVEEMAIAIGLQSCASATCYPASEVLGQVLYNGAFDPEYHEWYLPQYQNFTVTIPEGTASGKAVLGVAHASLIGASFEPYLQTLSQNITIA</sequence>
<keyword evidence="1" id="KW-0472">Membrane</keyword>
<feature type="transmembrane region" description="Helical" evidence="1">
    <location>
        <begin position="68"/>
        <end position="89"/>
    </location>
</feature>
<dbReference type="InterPro" id="IPR045469">
    <property type="entry name" value="Nis1"/>
</dbReference>
<keyword evidence="1" id="KW-1133">Transmembrane helix</keyword>
<comment type="caution">
    <text evidence="2">The sequence shown here is derived from an EMBL/GenBank/DDBJ whole genome shotgun (WGS) entry which is preliminary data.</text>
</comment>
<dbReference type="VEuPathDB" id="FungiDB:An15g07560"/>
<dbReference type="VEuPathDB" id="FungiDB:ATCC64974_26950"/>
<dbReference type="VEuPathDB" id="FungiDB:M747DRAFT_303780"/>
<protein>
    <submittedName>
        <fullName evidence="2">Similar to An15g07560</fullName>
    </submittedName>
</protein>
<evidence type="ECO:0000256" key="1">
    <source>
        <dbReference type="SAM" id="Phobius"/>
    </source>
</evidence>
<dbReference type="EMBL" id="BCMY01000005">
    <property type="protein sequence ID" value="GAQ40206.1"/>
    <property type="molecule type" value="Genomic_DNA"/>
</dbReference>
<dbReference type="PaxDb" id="5061-CADANGAP00012195"/>
<dbReference type="AlphaFoldDB" id="A0A124BWS8"/>
<proteinExistence type="predicted"/>
<reference evidence="3" key="1">
    <citation type="journal article" date="2016" name="Genome Announc.">
        <title>Draft genome sequence of Aspergillus niger strain An76.</title>
        <authorList>
            <person name="Gong W."/>
            <person name="Cheng Z."/>
            <person name="Zhang H."/>
            <person name="Liu L."/>
            <person name="Gao P."/>
            <person name="Wang L."/>
        </authorList>
    </citation>
    <scope>NUCLEOTIDE SEQUENCE [LARGE SCALE GENOMIC DNA]</scope>
    <source>
        <strain evidence="3">An76</strain>
    </source>
</reference>
<accession>A0A124BWS8</accession>
<dbReference type="Proteomes" id="UP000068243">
    <property type="component" value="Unassembled WGS sequence"/>
</dbReference>
<dbReference type="OMA" id="AITECFD"/>
<gene>
    <name evidence="2" type="ORF">ABL_03489</name>
</gene>
<organism evidence="2 3">
    <name type="scientific">Aspergillus niger</name>
    <dbReference type="NCBI Taxonomy" id="5061"/>
    <lineage>
        <taxon>Eukaryota</taxon>
        <taxon>Fungi</taxon>
        <taxon>Dikarya</taxon>
        <taxon>Ascomycota</taxon>
        <taxon>Pezizomycotina</taxon>
        <taxon>Eurotiomycetes</taxon>
        <taxon>Eurotiomycetidae</taxon>
        <taxon>Eurotiales</taxon>
        <taxon>Aspergillaceae</taxon>
        <taxon>Aspergillus</taxon>
        <taxon>Aspergillus subgen. Circumdati</taxon>
    </lineage>
</organism>
<dbReference type="OrthoDB" id="2841294at2759"/>
<evidence type="ECO:0000313" key="3">
    <source>
        <dbReference type="Proteomes" id="UP000068243"/>
    </source>
</evidence>